<organism evidence="4 5">
    <name type="scientific">Glycomyces rhizosphaerae</name>
    <dbReference type="NCBI Taxonomy" id="2054422"/>
    <lineage>
        <taxon>Bacteria</taxon>
        <taxon>Bacillati</taxon>
        <taxon>Actinomycetota</taxon>
        <taxon>Actinomycetes</taxon>
        <taxon>Glycomycetales</taxon>
        <taxon>Glycomycetaceae</taxon>
        <taxon>Glycomyces</taxon>
    </lineage>
</organism>
<evidence type="ECO:0000313" key="4">
    <source>
        <dbReference type="EMBL" id="MFC3495174.1"/>
    </source>
</evidence>
<comment type="caution">
    <text evidence="4">The sequence shown here is derived from an EMBL/GenBank/DDBJ whole genome shotgun (WGS) entry which is preliminary data.</text>
</comment>
<gene>
    <name evidence="4" type="ORF">ACFO8M_22020</name>
</gene>
<evidence type="ECO:0000313" key="5">
    <source>
        <dbReference type="Proteomes" id="UP001595712"/>
    </source>
</evidence>
<reference evidence="5" key="1">
    <citation type="journal article" date="2019" name="Int. J. Syst. Evol. Microbiol.">
        <title>The Global Catalogue of Microorganisms (GCM) 10K type strain sequencing project: providing services to taxonomists for standard genome sequencing and annotation.</title>
        <authorList>
            <consortium name="The Broad Institute Genomics Platform"/>
            <consortium name="The Broad Institute Genome Sequencing Center for Infectious Disease"/>
            <person name="Wu L."/>
            <person name="Ma J."/>
        </authorList>
    </citation>
    <scope>NUCLEOTIDE SEQUENCE [LARGE SCALE GENOMIC DNA]</scope>
    <source>
        <strain evidence="5">CGMCC 4.7396</strain>
    </source>
</reference>
<evidence type="ECO:0000259" key="3">
    <source>
        <dbReference type="Pfam" id="PF26571"/>
    </source>
</evidence>
<accession>A0ABV7Q2Y4</accession>
<dbReference type="Proteomes" id="UP001595712">
    <property type="component" value="Unassembled WGS sequence"/>
</dbReference>
<evidence type="ECO:0000256" key="2">
    <source>
        <dbReference type="SAM" id="MobiDB-lite"/>
    </source>
</evidence>
<protein>
    <recommendedName>
        <fullName evidence="3">ARB-07466-like C-terminal domain-containing protein</fullName>
    </recommendedName>
</protein>
<dbReference type="RefSeq" id="WP_387979616.1">
    <property type="nucleotide sequence ID" value="NZ_JBHRWO010000021.1"/>
</dbReference>
<feature type="region of interest" description="Disordered" evidence="2">
    <location>
        <begin position="171"/>
        <end position="230"/>
    </location>
</feature>
<feature type="domain" description="ARB-07466-like C-terminal" evidence="3">
    <location>
        <begin position="226"/>
        <end position="336"/>
    </location>
</feature>
<dbReference type="Pfam" id="PF26571">
    <property type="entry name" value="VldE"/>
    <property type="match status" value="1"/>
</dbReference>
<sequence>MNAGTSSNARGSGAPSFLSGAKRVLSLPIVALAGVVFLVAPASQSAAQEGEEGASAELSDAIAAYLDAQDELDSLKQEQEDLEQELADSEVEAAALRVELEEYAYVASTTSDLQSTTALMASGNPQDAIAAMELLQFLGESRAVRLKDLLTRLEEIEATRQTLADNIEQQEDTAAEMEDARDEAARELAASGGDDANGPTASDAPAAEPFEGDDGGCTEDDPTPADGCLTPRTLHALEQAQIAGFTRFVSCYRPSGSGEHPKGRACDFSSEPGGFGGDAGGDDYDYGQNLAAWLIENSDALGVQYVIWYRQIWFPGNGWKSYTGAYGDPSSDHTNHVHLSMR</sequence>
<name>A0ABV7Q2Y4_9ACTN</name>
<feature type="coiled-coil region" evidence="1">
    <location>
        <begin position="58"/>
        <end position="99"/>
    </location>
</feature>
<keyword evidence="5" id="KW-1185">Reference proteome</keyword>
<feature type="compositionally biased region" description="Acidic residues" evidence="2">
    <location>
        <begin position="171"/>
        <end position="181"/>
    </location>
</feature>
<dbReference type="EMBL" id="JBHRWO010000021">
    <property type="protein sequence ID" value="MFC3495174.1"/>
    <property type="molecule type" value="Genomic_DNA"/>
</dbReference>
<evidence type="ECO:0000256" key="1">
    <source>
        <dbReference type="SAM" id="Coils"/>
    </source>
</evidence>
<dbReference type="InterPro" id="IPR058593">
    <property type="entry name" value="ARB_07466-like_C"/>
</dbReference>
<proteinExistence type="predicted"/>
<keyword evidence="1" id="KW-0175">Coiled coil</keyword>
<feature type="compositionally biased region" description="Acidic residues" evidence="2">
    <location>
        <begin position="210"/>
        <end position="223"/>
    </location>
</feature>